<name>A0A9P5ZMN3_PLEER</name>
<organism evidence="2 3">
    <name type="scientific">Pleurotus eryngii</name>
    <name type="common">Boletus of the steppes</name>
    <dbReference type="NCBI Taxonomy" id="5323"/>
    <lineage>
        <taxon>Eukaryota</taxon>
        <taxon>Fungi</taxon>
        <taxon>Dikarya</taxon>
        <taxon>Basidiomycota</taxon>
        <taxon>Agaricomycotina</taxon>
        <taxon>Agaricomycetes</taxon>
        <taxon>Agaricomycetidae</taxon>
        <taxon>Agaricales</taxon>
        <taxon>Pleurotineae</taxon>
        <taxon>Pleurotaceae</taxon>
        <taxon>Pleurotus</taxon>
    </lineage>
</organism>
<keyword evidence="3" id="KW-1185">Reference proteome</keyword>
<dbReference type="EMBL" id="MU154684">
    <property type="protein sequence ID" value="KAF9489074.1"/>
    <property type="molecule type" value="Genomic_DNA"/>
</dbReference>
<feature type="region of interest" description="Disordered" evidence="1">
    <location>
        <begin position="47"/>
        <end position="68"/>
    </location>
</feature>
<gene>
    <name evidence="2" type="ORF">BDN71DRAFT_1531658</name>
</gene>
<dbReference type="AlphaFoldDB" id="A0A9P5ZMN3"/>
<sequence length="120" mass="12352">MEKGKGKAMDMAASGAGKAMEEITVHKIVAPKKCATMKLKSMVSLETDEAGEAGPPVASPSKAKPRKGSMALLKVEIMERNMCGTTRLPSLGLTNEGGGPTSATQRALNANIILLGAKVG</sequence>
<comment type="caution">
    <text evidence="2">The sequence shown here is derived from an EMBL/GenBank/DDBJ whole genome shotgun (WGS) entry which is preliminary data.</text>
</comment>
<evidence type="ECO:0000313" key="3">
    <source>
        <dbReference type="Proteomes" id="UP000807025"/>
    </source>
</evidence>
<protein>
    <submittedName>
        <fullName evidence="2">Uncharacterized protein</fullName>
    </submittedName>
</protein>
<accession>A0A9P5ZMN3</accession>
<evidence type="ECO:0000256" key="1">
    <source>
        <dbReference type="SAM" id="MobiDB-lite"/>
    </source>
</evidence>
<reference evidence="2" key="1">
    <citation type="submission" date="2020-11" db="EMBL/GenBank/DDBJ databases">
        <authorList>
            <consortium name="DOE Joint Genome Institute"/>
            <person name="Ahrendt S."/>
            <person name="Riley R."/>
            <person name="Andreopoulos W."/>
            <person name="Labutti K."/>
            <person name="Pangilinan J."/>
            <person name="Ruiz-Duenas F.J."/>
            <person name="Barrasa J.M."/>
            <person name="Sanchez-Garcia M."/>
            <person name="Camarero S."/>
            <person name="Miyauchi S."/>
            <person name="Serrano A."/>
            <person name="Linde D."/>
            <person name="Babiker R."/>
            <person name="Drula E."/>
            <person name="Ayuso-Fernandez I."/>
            <person name="Pacheco R."/>
            <person name="Padilla G."/>
            <person name="Ferreira P."/>
            <person name="Barriuso J."/>
            <person name="Kellner H."/>
            <person name="Castanera R."/>
            <person name="Alfaro M."/>
            <person name="Ramirez L."/>
            <person name="Pisabarro A.G."/>
            <person name="Kuo A."/>
            <person name="Tritt A."/>
            <person name="Lipzen A."/>
            <person name="He G."/>
            <person name="Yan M."/>
            <person name="Ng V."/>
            <person name="Cullen D."/>
            <person name="Martin F."/>
            <person name="Rosso M.-N."/>
            <person name="Henrissat B."/>
            <person name="Hibbett D."/>
            <person name="Martinez A.T."/>
            <person name="Grigoriev I.V."/>
        </authorList>
    </citation>
    <scope>NUCLEOTIDE SEQUENCE</scope>
    <source>
        <strain evidence="2">ATCC 90797</strain>
    </source>
</reference>
<proteinExistence type="predicted"/>
<evidence type="ECO:0000313" key="2">
    <source>
        <dbReference type="EMBL" id="KAF9489074.1"/>
    </source>
</evidence>
<dbReference type="Proteomes" id="UP000807025">
    <property type="component" value="Unassembled WGS sequence"/>
</dbReference>